<evidence type="ECO:0000313" key="2">
    <source>
        <dbReference type="Proteomes" id="UP000460626"/>
    </source>
</evidence>
<dbReference type="Proteomes" id="UP000460626">
    <property type="component" value="Unassembled WGS sequence"/>
</dbReference>
<gene>
    <name evidence="1" type="ORF">GRI62_03700</name>
</gene>
<reference evidence="1 2" key="1">
    <citation type="submission" date="2019-12" db="EMBL/GenBank/DDBJ databases">
        <title>Genomic-based taxomic classification of the family Erythrobacteraceae.</title>
        <authorList>
            <person name="Xu L."/>
        </authorList>
    </citation>
    <scope>NUCLEOTIDE SEQUENCE [LARGE SCALE GENOMIC DNA]</scope>
    <source>
        <strain evidence="1 2">RC4-10-4</strain>
    </source>
</reference>
<sequence>MTHHPSPAHNTRATPRQATSYVTAPAAEPLLDDDPLLQFAPVPHVNPRRNSITPDRQRRFIAHLAATGVVIQAAKHIGASMEALYKLRRRPGAEDFSAAWDRAVDAGIGRLEDAAIQRAIVGEERLVVSAGKVLGTERRHNEALVMFLLRTRRADRYAAAVVPGHPLYERIRREVTADIEKRYALQEHEDEEAILASLTAKLSAMHQRHLENEALMAEFAAEDDEGDADRDD</sequence>
<dbReference type="EMBL" id="WTYH01000001">
    <property type="protein sequence ID" value="MXO92711.1"/>
    <property type="molecule type" value="Genomic_DNA"/>
</dbReference>
<dbReference type="RefSeq" id="WP_131452060.1">
    <property type="nucleotide sequence ID" value="NZ_BMJK01000001.1"/>
</dbReference>
<name>A0A844ZWN7_9SPHN</name>
<dbReference type="AlphaFoldDB" id="A0A844ZWN7"/>
<dbReference type="OrthoDB" id="7282816at2"/>
<proteinExistence type="predicted"/>
<protein>
    <recommendedName>
        <fullName evidence="3">Terminase small subunit</fullName>
    </recommendedName>
</protein>
<keyword evidence="2" id="KW-1185">Reference proteome</keyword>
<evidence type="ECO:0000313" key="1">
    <source>
        <dbReference type="EMBL" id="MXO92711.1"/>
    </source>
</evidence>
<evidence type="ECO:0008006" key="3">
    <source>
        <dbReference type="Google" id="ProtNLM"/>
    </source>
</evidence>
<comment type="caution">
    <text evidence="1">The sequence shown here is derived from an EMBL/GenBank/DDBJ whole genome shotgun (WGS) entry which is preliminary data.</text>
</comment>
<organism evidence="1 2">
    <name type="scientific">Aurantiacibacter arachoides</name>
    <dbReference type="NCBI Taxonomy" id="1850444"/>
    <lineage>
        <taxon>Bacteria</taxon>
        <taxon>Pseudomonadati</taxon>
        <taxon>Pseudomonadota</taxon>
        <taxon>Alphaproteobacteria</taxon>
        <taxon>Sphingomonadales</taxon>
        <taxon>Erythrobacteraceae</taxon>
        <taxon>Aurantiacibacter</taxon>
    </lineage>
</organism>
<accession>A0A844ZWN7</accession>